<comment type="similarity">
    <text evidence="1 7">Belongs to the UPF0758 family.</text>
</comment>
<evidence type="ECO:0000313" key="9">
    <source>
        <dbReference type="EMBL" id="CAA9251190.1"/>
    </source>
</evidence>
<dbReference type="InterPro" id="IPR046778">
    <property type="entry name" value="UPF0758_N"/>
</dbReference>
<accession>A0A6J4IIK0</accession>
<gene>
    <name evidence="9" type="ORF">AVDCRST_MAG63-1929</name>
</gene>
<dbReference type="GO" id="GO:0008237">
    <property type="term" value="F:metallopeptidase activity"/>
    <property type="evidence" value="ECO:0007669"/>
    <property type="project" value="UniProtKB-KW"/>
</dbReference>
<evidence type="ECO:0000256" key="6">
    <source>
        <dbReference type="ARBA" id="ARBA00023049"/>
    </source>
</evidence>
<keyword evidence="2" id="KW-0645">Protease</keyword>
<protein>
    <submittedName>
        <fullName evidence="9">UPF0758 family protein</fullName>
    </submittedName>
</protein>
<dbReference type="PROSITE" id="PS01302">
    <property type="entry name" value="UPF0758"/>
    <property type="match status" value="1"/>
</dbReference>
<reference evidence="9" key="1">
    <citation type="submission" date="2020-02" db="EMBL/GenBank/DDBJ databases">
        <authorList>
            <person name="Meier V. D."/>
        </authorList>
    </citation>
    <scope>NUCLEOTIDE SEQUENCE</scope>
    <source>
        <strain evidence="9">AVDCRST_MAG63</strain>
    </source>
</reference>
<evidence type="ECO:0000256" key="5">
    <source>
        <dbReference type="ARBA" id="ARBA00022833"/>
    </source>
</evidence>
<evidence type="ECO:0000256" key="4">
    <source>
        <dbReference type="ARBA" id="ARBA00022801"/>
    </source>
</evidence>
<dbReference type="InterPro" id="IPR001405">
    <property type="entry name" value="UPF0758"/>
</dbReference>
<dbReference type="InterPro" id="IPR020891">
    <property type="entry name" value="UPF0758_CS"/>
</dbReference>
<keyword evidence="5" id="KW-0862">Zinc</keyword>
<keyword evidence="6" id="KW-0482">Metalloprotease</keyword>
<dbReference type="PROSITE" id="PS50249">
    <property type="entry name" value="MPN"/>
    <property type="match status" value="1"/>
</dbReference>
<dbReference type="NCBIfam" id="NF000642">
    <property type="entry name" value="PRK00024.1"/>
    <property type="match status" value="1"/>
</dbReference>
<dbReference type="InterPro" id="IPR037518">
    <property type="entry name" value="MPN"/>
</dbReference>
<dbReference type="InterPro" id="IPR025657">
    <property type="entry name" value="RadC_JAB"/>
</dbReference>
<evidence type="ECO:0000256" key="2">
    <source>
        <dbReference type="ARBA" id="ARBA00022670"/>
    </source>
</evidence>
<dbReference type="NCBIfam" id="TIGR00608">
    <property type="entry name" value="radc"/>
    <property type="match status" value="1"/>
</dbReference>
<dbReference type="SUPFAM" id="SSF47781">
    <property type="entry name" value="RuvA domain 2-like"/>
    <property type="match status" value="1"/>
</dbReference>
<keyword evidence="3" id="KW-0479">Metal-binding</keyword>
<dbReference type="Gene3D" id="3.40.140.10">
    <property type="entry name" value="Cytidine Deaminase, domain 2"/>
    <property type="match status" value="1"/>
</dbReference>
<dbReference type="Pfam" id="PF20582">
    <property type="entry name" value="UPF0758_N"/>
    <property type="match status" value="1"/>
</dbReference>
<dbReference type="EMBL" id="CADCTO010000248">
    <property type="protein sequence ID" value="CAA9251190.1"/>
    <property type="molecule type" value="Genomic_DNA"/>
</dbReference>
<dbReference type="PANTHER" id="PTHR30471:SF3">
    <property type="entry name" value="UPF0758 PROTEIN YEES-RELATED"/>
    <property type="match status" value="1"/>
</dbReference>
<evidence type="ECO:0000256" key="3">
    <source>
        <dbReference type="ARBA" id="ARBA00022723"/>
    </source>
</evidence>
<proteinExistence type="inferred from homology"/>
<evidence type="ECO:0000256" key="7">
    <source>
        <dbReference type="RuleBase" id="RU003797"/>
    </source>
</evidence>
<dbReference type="AlphaFoldDB" id="A0A6J4IIK0"/>
<dbReference type="GO" id="GO:0006508">
    <property type="term" value="P:proteolysis"/>
    <property type="evidence" value="ECO:0007669"/>
    <property type="project" value="UniProtKB-KW"/>
</dbReference>
<feature type="domain" description="MPN" evidence="8">
    <location>
        <begin position="124"/>
        <end position="246"/>
    </location>
</feature>
<dbReference type="CDD" id="cd08071">
    <property type="entry name" value="MPN_DUF2466"/>
    <property type="match status" value="1"/>
</dbReference>
<keyword evidence="4" id="KW-0378">Hydrolase</keyword>
<evidence type="ECO:0000259" key="8">
    <source>
        <dbReference type="PROSITE" id="PS50249"/>
    </source>
</evidence>
<name>A0A6J4IIK0_9BACT</name>
<dbReference type="Pfam" id="PF04002">
    <property type="entry name" value="RadC"/>
    <property type="match status" value="1"/>
</dbReference>
<dbReference type="Gene3D" id="1.10.150.20">
    <property type="entry name" value="5' to 3' exonuclease, C-terminal subdomain"/>
    <property type="match status" value="1"/>
</dbReference>
<evidence type="ECO:0000256" key="1">
    <source>
        <dbReference type="ARBA" id="ARBA00010243"/>
    </source>
</evidence>
<organism evidence="9">
    <name type="scientific">uncultured Armatimonadetes bacterium</name>
    <dbReference type="NCBI Taxonomy" id="157466"/>
    <lineage>
        <taxon>Bacteria</taxon>
        <taxon>Bacillati</taxon>
        <taxon>Armatimonadota</taxon>
        <taxon>environmental samples</taxon>
    </lineage>
</organism>
<dbReference type="InterPro" id="IPR010994">
    <property type="entry name" value="RuvA_2-like"/>
</dbReference>
<sequence length="246" mass="26835">MPKDDELAPESDEAEAPALRYHVRIREIPADERPRERLVKYGADTLSTAELLAILLRTGTEKYSALGLANHLLSTFGSLRGVANATIEEMSAIHGLGPAKAAQIKAAIEFGRRLVAASPEERPKIRSPRDVYNLLGPTLRDQNREHFVALLLDTKGGVLRTRTVSVGDLSSSLVHPREVFTEAVRHSAASLIVAHNHPSGDPAPSPEDVQVTRRLCEAGELLGIELLDHVVLGDSRWVSLKEKGLM</sequence>
<dbReference type="PANTHER" id="PTHR30471">
    <property type="entry name" value="DNA REPAIR PROTEIN RADC"/>
    <property type="match status" value="1"/>
</dbReference>
<dbReference type="GO" id="GO:0046872">
    <property type="term" value="F:metal ion binding"/>
    <property type="evidence" value="ECO:0007669"/>
    <property type="project" value="UniProtKB-KW"/>
</dbReference>